<dbReference type="EMBL" id="AP022314">
    <property type="protein sequence ID" value="BBU23015.1"/>
    <property type="molecule type" value="Genomic_DNA"/>
</dbReference>
<dbReference type="AlphaFoldDB" id="A0AAD1H226"/>
<reference evidence="2 3" key="1">
    <citation type="submission" date="2019-12" db="EMBL/GenBank/DDBJ databases">
        <title>Complete genome sequence of Mycolicibacterium xenopi str. JCM15661T.</title>
        <authorList>
            <person name="Yoshida M."/>
            <person name="Fukano H."/>
            <person name="Asakura T."/>
            <person name="Hoshino Y."/>
        </authorList>
    </citation>
    <scope>NUCLEOTIDE SEQUENCE [LARGE SCALE GENOMIC DNA]</scope>
    <source>
        <strain evidence="2 3">JCM 15661T</strain>
    </source>
</reference>
<evidence type="ECO:0000313" key="3">
    <source>
        <dbReference type="Proteomes" id="UP000464624"/>
    </source>
</evidence>
<protein>
    <submittedName>
        <fullName evidence="2">HNH endonuclease</fullName>
    </submittedName>
</protein>
<dbReference type="Proteomes" id="UP000464624">
    <property type="component" value="Chromosome"/>
</dbReference>
<feature type="domain" description="HNH nuclease" evidence="1">
    <location>
        <begin position="320"/>
        <end position="370"/>
    </location>
</feature>
<keyword evidence="2" id="KW-0255">Endonuclease</keyword>
<keyword evidence="2" id="KW-0378">Hydrolase</keyword>
<organism evidence="2 3">
    <name type="scientific">Mycobacterium xenopi</name>
    <dbReference type="NCBI Taxonomy" id="1789"/>
    <lineage>
        <taxon>Bacteria</taxon>
        <taxon>Bacillati</taxon>
        <taxon>Actinomycetota</taxon>
        <taxon>Actinomycetes</taxon>
        <taxon>Mycobacteriales</taxon>
        <taxon>Mycobacteriaceae</taxon>
        <taxon>Mycobacterium</taxon>
    </lineage>
</organism>
<proteinExistence type="predicted"/>
<evidence type="ECO:0000313" key="2">
    <source>
        <dbReference type="EMBL" id="BBU23015.1"/>
    </source>
</evidence>
<dbReference type="Gene3D" id="1.10.30.50">
    <property type="match status" value="1"/>
</dbReference>
<dbReference type="KEGG" id="mxe:MYXE_28050"/>
<dbReference type="GO" id="GO:0004519">
    <property type="term" value="F:endonuclease activity"/>
    <property type="evidence" value="ECO:0007669"/>
    <property type="project" value="UniProtKB-KW"/>
</dbReference>
<keyword evidence="2" id="KW-0540">Nuclease</keyword>
<accession>A0AAD1H226</accession>
<dbReference type="InterPro" id="IPR003870">
    <property type="entry name" value="DUF222"/>
</dbReference>
<dbReference type="Pfam" id="PF02720">
    <property type="entry name" value="DUF222"/>
    <property type="match status" value="1"/>
</dbReference>
<dbReference type="CDD" id="cd00085">
    <property type="entry name" value="HNHc"/>
    <property type="match status" value="1"/>
</dbReference>
<sequence>MLDWQAVASAAAVIDPDCDEPALIERIAALERLKAAASAGQARAAAALDAARRLAETATGVPAARRGRGVATEVALARRDSPVRGSRHLGFAKALVNEMPHTLAALERGILSEWRATLIVRESACLDVDDRRALDAELCADAAALDGMGDARIAYAAKAIAYRLDPRAVVERAAKAEGERTVTIRPAPDTMTYLTALLPVAQGVSVYAALRRAADTTFDGRTRGQVMADTLIERVTGRSAASATPIAVNLVLSDETLLGGANSPGDLCGYGPIPAAVARGLVSAAVTDRRSRATLRRLYAHPRSGALVAMESRARLFPRGLAAFIGLRDQRCRTPYCDAPIRHRDHAQPHARAGPTTADNGLGSCERCNYTKESAGWRVIAAADETGRHTAEFTTPTGHRYRSKAPQRTLTVTVSEIEARVGIMLARHVA</sequence>
<evidence type="ECO:0000259" key="1">
    <source>
        <dbReference type="SMART" id="SM00507"/>
    </source>
</evidence>
<gene>
    <name evidence="2" type="ORF">MYXE_28050</name>
</gene>
<name>A0AAD1H226_MYCXE</name>
<dbReference type="SMART" id="SM00507">
    <property type="entry name" value="HNHc"/>
    <property type="match status" value="1"/>
</dbReference>
<dbReference type="InterPro" id="IPR003615">
    <property type="entry name" value="HNH_nuc"/>
</dbReference>
<dbReference type="RefSeq" id="WP_085198392.1">
    <property type="nucleotide sequence ID" value="NZ_AP022314.1"/>
</dbReference>